<comment type="caution">
    <text evidence="2">The sequence shown here is derived from an EMBL/GenBank/DDBJ whole genome shotgun (WGS) entry which is preliminary data.</text>
</comment>
<evidence type="ECO:0000313" key="3">
    <source>
        <dbReference type="Proteomes" id="UP001549320"/>
    </source>
</evidence>
<keyword evidence="3" id="KW-1185">Reference proteome</keyword>
<feature type="compositionally biased region" description="Low complexity" evidence="1">
    <location>
        <begin position="205"/>
        <end position="216"/>
    </location>
</feature>
<dbReference type="EMBL" id="JBEPSH010000008">
    <property type="protein sequence ID" value="MET4578968.1"/>
    <property type="molecule type" value="Genomic_DNA"/>
</dbReference>
<reference evidence="2 3" key="1">
    <citation type="submission" date="2024-06" db="EMBL/GenBank/DDBJ databases">
        <title>Sorghum-associated microbial communities from plants grown in Nebraska, USA.</title>
        <authorList>
            <person name="Schachtman D."/>
        </authorList>
    </citation>
    <scope>NUCLEOTIDE SEQUENCE [LARGE SCALE GENOMIC DNA]</scope>
    <source>
        <strain evidence="2 3">2709</strain>
    </source>
</reference>
<evidence type="ECO:0000313" key="2">
    <source>
        <dbReference type="EMBL" id="MET4578968.1"/>
    </source>
</evidence>
<accession>A0ABV2QEJ8</accession>
<dbReference type="Proteomes" id="UP001549320">
    <property type="component" value="Unassembled WGS sequence"/>
</dbReference>
<feature type="region of interest" description="Disordered" evidence="1">
    <location>
        <begin position="193"/>
        <end position="223"/>
    </location>
</feature>
<sequence length="223" mass="24559">MTFLKLGAYNLPPAEVALVKTLFRLFSHGNTFQWKFVTAPPYDALLVDGTSPDADNRDVSRMAKAVLFLKRMNSGAGPNTLERPIRADQLQNWLTATEKKLRDTRAFSPAASTEAAAGAISSQARFKLRRWPPAILLRGDATRIRMATILSRRALNLGDLSIVCQQPVSVCETFVQVLRAAHLVDMVEQPVTEAPRASDAQKPASRPTFSSSVISSIRRRLGL</sequence>
<protein>
    <submittedName>
        <fullName evidence="2">Uncharacterized protein</fullName>
    </submittedName>
</protein>
<proteinExistence type="predicted"/>
<evidence type="ECO:0000256" key="1">
    <source>
        <dbReference type="SAM" id="MobiDB-lite"/>
    </source>
</evidence>
<name>A0ABV2QEJ8_9BURK</name>
<dbReference type="RefSeq" id="WP_354446656.1">
    <property type="nucleotide sequence ID" value="NZ_JBEPSH010000008.1"/>
</dbReference>
<gene>
    <name evidence="2" type="ORF">ABIE13_004091</name>
</gene>
<organism evidence="2 3">
    <name type="scientific">Ottowia thiooxydans</name>
    <dbReference type="NCBI Taxonomy" id="219182"/>
    <lineage>
        <taxon>Bacteria</taxon>
        <taxon>Pseudomonadati</taxon>
        <taxon>Pseudomonadota</taxon>
        <taxon>Betaproteobacteria</taxon>
        <taxon>Burkholderiales</taxon>
        <taxon>Comamonadaceae</taxon>
        <taxon>Ottowia</taxon>
    </lineage>
</organism>